<dbReference type="PROSITE" id="PS50191">
    <property type="entry name" value="CRAL_TRIO"/>
    <property type="match status" value="1"/>
</dbReference>
<dbReference type="SUPFAM" id="SSF52087">
    <property type="entry name" value="CRAL/TRIO domain"/>
    <property type="match status" value="1"/>
</dbReference>
<proteinExistence type="predicted"/>
<dbReference type="Proteomes" id="UP001153620">
    <property type="component" value="Chromosome 2"/>
</dbReference>
<dbReference type="InterPro" id="IPR036273">
    <property type="entry name" value="CRAL/TRIO_N_dom_sf"/>
</dbReference>
<dbReference type="EMBL" id="OU895878">
    <property type="protein sequence ID" value="CAG9805236.1"/>
    <property type="molecule type" value="Genomic_DNA"/>
</dbReference>
<protein>
    <recommendedName>
        <fullName evidence="1">CRAL-TRIO domain-containing protein</fullName>
    </recommendedName>
</protein>
<dbReference type="PANTHER" id="PTHR10174">
    <property type="entry name" value="ALPHA-TOCOPHEROL TRANSFER PROTEIN-RELATED"/>
    <property type="match status" value="1"/>
</dbReference>
<dbReference type="Gene3D" id="3.40.525.10">
    <property type="entry name" value="CRAL-TRIO lipid binding domain"/>
    <property type="match status" value="1"/>
</dbReference>
<dbReference type="GO" id="GO:0016020">
    <property type="term" value="C:membrane"/>
    <property type="evidence" value="ECO:0007669"/>
    <property type="project" value="TreeGrafter"/>
</dbReference>
<feature type="domain" description="CRAL-TRIO" evidence="1">
    <location>
        <begin position="90"/>
        <end position="239"/>
    </location>
</feature>
<dbReference type="InterPro" id="IPR036865">
    <property type="entry name" value="CRAL-TRIO_dom_sf"/>
</dbReference>
<organism evidence="2 3">
    <name type="scientific">Chironomus riparius</name>
    <dbReference type="NCBI Taxonomy" id="315576"/>
    <lineage>
        <taxon>Eukaryota</taxon>
        <taxon>Metazoa</taxon>
        <taxon>Ecdysozoa</taxon>
        <taxon>Arthropoda</taxon>
        <taxon>Hexapoda</taxon>
        <taxon>Insecta</taxon>
        <taxon>Pterygota</taxon>
        <taxon>Neoptera</taxon>
        <taxon>Endopterygota</taxon>
        <taxon>Diptera</taxon>
        <taxon>Nematocera</taxon>
        <taxon>Chironomoidea</taxon>
        <taxon>Chironomidae</taxon>
        <taxon>Chironominae</taxon>
        <taxon>Chironomus</taxon>
    </lineage>
</organism>
<dbReference type="CDD" id="cd00170">
    <property type="entry name" value="SEC14"/>
    <property type="match status" value="1"/>
</dbReference>
<dbReference type="SUPFAM" id="SSF46938">
    <property type="entry name" value="CRAL/TRIO N-terminal domain"/>
    <property type="match status" value="1"/>
</dbReference>
<name>A0A9N9RXH7_9DIPT</name>
<reference evidence="2" key="2">
    <citation type="submission" date="2022-10" db="EMBL/GenBank/DDBJ databases">
        <authorList>
            <consortium name="ENA_rothamsted_submissions"/>
            <consortium name="culmorum"/>
            <person name="King R."/>
        </authorList>
    </citation>
    <scope>NUCLEOTIDE SEQUENCE</scope>
</reference>
<dbReference type="InterPro" id="IPR001251">
    <property type="entry name" value="CRAL-TRIO_dom"/>
</dbReference>
<dbReference type="Pfam" id="PF00650">
    <property type="entry name" value="CRAL_TRIO"/>
    <property type="match status" value="1"/>
</dbReference>
<dbReference type="PANTHER" id="PTHR10174:SF208">
    <property type="entry name" value="CRAL-TRIO DOMAIN-CONTAINING PROTEIN DDB_G0278031"/>
    <property type="match status" value="1"/>
</dbReference>
<keyword evidence="3" id="KW-1185">Reference proteome</keyword>
<reference evidence="2" key="1">
    <citation type="submission" date="2022-01" db="EMBL/GenBank/DDBJ databases">
        <authorList>
            <person name="King R."/>
        </authorList>
    </citation>
    <scope>NUCLEOTIDE SEQUENCE</scope>
</reference>
<evidence type="ECO:0000259" key="1">
    <source>
        <dbReference type="PROSITE" id="PS50191"/>
    </source>
</evidence>
<evidence type="ECO:0000313" key="3">
    <source>
        <dbReference type="Proteomes" id="UP001153620"/>
    </source>
</evidence>
<evidence type="ECO:0000313" key="2">
    <source>
        <dbReference type="EMBL" id="CAG9805236.1"/>
    </source>
</evidence>
<dbReference type="OrthoDB" id="6682367at2759"/>
<dbReference type="SMART" id="SM00516">
    <property type="entry name" value="SEC14"/>
    <property type="match status" value="1"/>
</dbReference>
<dbReference type="GO" id="GO:1902936">
    <property type="term" value="F:phosphatidylinositol bisphosphate binding"/>
    <property type="evidence" value="ECO:0007669"/>
    <property type="project" value="TreeGrafter"/>
</dbReference>
<dbReference type="AlphaFoldDB" id="A0A9N9RXH7"/>
<sequence>MSNKAENNDNRALQSLELFKNWLAKHPYLKYTGDDDIDDLLMACLRIKKFSMPKVYESFEFMVPYVKLHPDWYSNPTQADYEFTDKPKSPLIFLNNLDAEGRRIFVQKFKYFDDFNNADYFRRILLTPMLLFFDMDVQLNGVVAIFDYRDVNLSKLRKVPVQIIYDGFRASKSGLVRLKQLFMIGMPSFLKPILEIAKSFTSAKVLQRIHFINDLKELSQHMDVSVLPKEYGGTSTELMNYEAFELGVCYVNKIHKFDVNFSKIRDNQNVGSFRKLEID</sequence>
<gene>
    <name evidence="2" type="ORF">CHIRRI_LOCUS8111</name>
</gene>
<accession>A0A9N9RXH7</accession>